<dbReference type="Proteomes" id="UP000184212">
    <property type="component" value="Unassembled WGS sequence"/>
</dbReference>
<evidence type="ECO:0000256" key="5">
    <source>
        <dbReference type="ARBA" id="ARBA00022989"/>
    </source>
</evidence>
<name>A0A1M5TL53_9BACT</name>
<feature type="domain" description="Glycosyltransferase 2-like" evidence="8">
    <location>
        <begin position="12"/>
        <end position="172"/>
    </location>
</feature>
<dbReference type="GO" id="GO:0016757">
    <property type="term" value="F:glycosyltransferase activity"/>
    <property type="evidence" value="ECO:0007669"/>
    <property type="project" value="UniProtKB-KW"/>
</dbReference>
<dbReference type="STRING" id="947013.SAMN04488109_4142"/>
<dbReference type="GO" id="GO:0005886">
    <property type="term" value="C:plasma membrane"/>
    <property type="evidence" value="ECO:0007669"/>
    <property type="project" value="TreeGrafter"/>
</dbReference>
<evidence type="ECO:0000256" key="7">
    <source>
        <dbReference type="SAM" id="Phobius"/>
    </source>
</evidence>
<evidence type="ECO:0000256" key="3">
    <source>
        <dbReference type="ARBA" id="ARBA00022679"/>
    </source>
</evidence>
<dbReference type="AlphaFoldDB" id="A0A1M5TL53"/>
<protein>
    <submittedName>
        <fullName evidence="9">Dolichol-phosphate mannosyltransferase</fullName>
    </submittedName>
</protein>
<dbReference type="SUPFAM" id="SSF53448">
    <property type="entry name" value="Nucleotide-diphospho-sugar transferases"/>
    <property type="match status" value="1"/>
</dbReference>
<keyword evidence="6 7" id="KW-0472">Membrane</keyword>
<dbReference type="InterPro" id="IPR050256">
    <property type="entry name" value="Glycosyltransferase_2"/>
</dbReference>
<feature type="transmembrane region" description="Helical" evidence="7">
    <location>
        <begin position="268"/>
        <end position="293"/>
    </location>
</feature>
<evidence type="ECO:0000259" key="8">
    <source>
        <dbReference type="Pfam" id="PF00535"/>
    </source>
</evidence>
<evidence type="ECO:0000256" key="6">
    <source>
        <dbReference type="ARBA" id="ARBA00023136"/>
    </source>
</evidence>
<keyword evidence="3 9" id="KW-0808">Transferase</keyword>
<evidence type="ECO:0000313" key="9">
    <source>
        <dbReference type="EMBL" id="SHH51406.1"/>
    </source>
</evidence>
<comment type="subcellular location">
    <subcellularLocation>
        <location evidence="1">Membrane</location>
        <topology evidence="1">Multi-pass membrane protein</topology>
    </subcellularLocation>
</comment>
<dbReference type="Gene3D" id="3.90.550.10">
    <property type="entry name" value="Spore Coat Polysaccharide Biosynthesis Protein SpsA, Chain A"/>
    <property type="match status" value="1"/>
</dbReference>
<sequence length="322" mass="36599">MNMNPMNRQLISVVVPVFNEAGNIRKIYAELSRVFDTLPYDYEIIFVDDGSRDNSLELVQEIASGQSNVFFIELSRNFGHQHALKAGLDVARGHGVISMDCDMQHPPEVIPQLVNLWEKGYDVVYTVREEDPGLSWFKRKSSSYFYKLLNKLSGIELEKGAADFRLMDRSMVDVFIRFGESDLFIRGLVKWMGFKQTSVRYFPNGRYSGKSKYSFMRMVALAFKGITSFSTKPLVITAYLGIIFFLISLIYLPYALISYFTGHAVSGWTSIIMTVIFFGGLQLLMLGIIGLYLGRIVMQGKGRPQYVIRTTNHPAVVKTTYA</sequence>
<reference evidence="9 10" key="1">
    <citation type="submission" date="2016-11" db="EMBL/GenBank/DDBJ databases">
        <authorList>
            <person name="Jaros S."/>
            <person name="Januszkiewicz K."/>
            <person name="Wedrychowicz H."/>
        </authorList>
    </citation>
    <scope>NUCLEOTIDE SEQUENCE [LARGE SCALE GENOMIC DNA]</scope>
    <source>
        <strain evidence="9 10">DSM 24574</strain>
    </source>
</reference>
<keyword evidence="2 9" id="KW-0328">Glycosyltransferase</keyword>
<evidence type="ECO:0000256" key="4">
    <source>
        <dbReference type="ARBA" id="ARBA00022692"/>
    </source>
</evidence>
<proteinExistence type="predicted"/>
<evidence type="ECO:0000256" key="2">
    <source>
        <dbReference type="ARBA" id="ARBA00022676"/>
    </source>
</evidence>
<dbReference type="PANTHER" id="PTHR48090:SF1">
    <property type="entry name" value="PROPHAGE BACTOPRENOL GLUCOSYL TRANSFERASE HOMOLOG"/>
    <property type="match status" value="1"/>
</dbReference>
<feature type="transmembrane region" description="Helical" evidence="7">
    <location>
        <begin position="234"/>
        <end position="256"/>
    </location>
</feature>
<accession>A0A1M5TL53</accession>
<keyword evidence="10" id="KW-1185">Reference proteome</keyword>
<dbReference type="PANTHER" id="PTHR48090">
    <property type="entry name" value="UNDECAPRENYL-PHOSPHATE 4-DEOXY-4-FORMAMIDO-L-ARABINOSE TRANSFERASE-RELATED"/>
    <property type="match status" value="1"/>
</dbReference>
<keyword evidence="4 7" id="KW-0812">Transmembrane</keyword>
<dbReference type="EMBL" id="FQWQ01000003">
    <property type="protein sequence ID" value="SHH51406.1"/>
    <property type="molecule type" value="Genomic_DNA"/>
</dbReference>
<dbReference type="Pfam" id="PF00535">
    <property type="entry name" value="Glycos_transf_2"/>
    <property type="match status" value="1"/>
</dbReference>
<dbReference type="CDD" id="cd04187">
    <property type="entry name" value="DPM1_like_bac"/>
    <property type="match status" value="1"/>
</dbReference>
<evidence type="ECO:0000256" key="1">
    <source>
        <dbReference type="ARBA" id="ARBA00004141"/>
    </source>
</evidence>
<dbReference type="InterPro" id="IPR029044">
    <property type="entry name" value="Nucleotide-diphossugar_trans"/>
</dbReference>
<evidence type="ECO:0000313" key="10">
    <source>
        <dbReference type="Proteomes" id="UP000184212"/>
    </source>
</evidence>
<organism evidence="9 10">
    <name type="scientific">Chryseolinea serpens</name>
    <dbReference type="NCBI Taxonomy" id="947013"/>
    <lineage>
        <taxon>Bacteria</taxon>
        <taxon>Pseudomonadati</taxon>
        <taxon>Bacteroidota</taxon>
        <taxon>Cytophagia</taxon>
        <taxon>Cytophagales</taxon>
        <taxon>Fulvivirgaceae</taxon>
        <taxon>Chryseolinea</taxon>
    </lineage>
</organism>
<dbReference type="RefSeq" id="WP_221408763.1">
    <property type="nucleotide sequence ID" value="NZ_FQWQ01000003.1"/>
</dbReference>
<dbReference type="InterPro" id="IPR001173">
    <property type="entry name" value="Glyco_trans_2-like"/>
</dbReference>
<keyword evidence="5 7" id="KW-1133">Transmembrane helix</keyword>
<gene>
    <name evidence="9" type="ORF">SAMN04488109_4142</name>
</gene>